<dbReference type="AlphaFoldDB" id="A0A7V0MY16"/>
<keyword evidence="2" id="KW-0413">Isomerase</keyword>
<dbReference type="EMBL" id="DRBC01000008">
    <property type="protein sequence ID" value="HDN84139.1"/>
    <property type="molecule type" value="Genomic_DNA"/>
</dbReference>
<dbReference type="SUPFAM" id="SSF51658">
    <property type="entry name" value="Xylose isomerase-like"/>
    <property type="match status" value="1"/>
</dbReference>
<protein>
    <submittedName>
        <fullName evidence="2">Sugar phosphate isomerase/epimerase</fullName>
    </submittedName>
</protein>
<organism evidence="2">
    <name type="scientific">Aerophobetes bacterium</name>
    <dbReference type="NCBI Taxonomy" id="2030807"/>
    <lineage>
        <taxon>Bacteria</taxon>
        <taxon>Candidatus Aerophobota</taxon>
    </lineage>
</organism>
<dbReference type="InterPro" id="IPR013022">
    <property type="entry name" value="Xyl_isomerase-like_TIM-brl"/>
</dbReference>
<dbReference type="InterPro" id="IPR036237">
    <property type="entry name" value="Xyl_isomerase-like_sf"/>
</dbReference>
<feature type="domain" description="Xylose isomerase-like TIM barrel" evidence="1">
    <location>
        <begin position="33"/>
        <end position="277"/>
    </location>
</feature>
<evidence type="ECO:0000313" key="2">
    <source>
        <dbReference type="EMBL" id="HDN84139.1"/>
    </source>
</evidence>
<dbReference type="Pfam" id="PF01261">
    <property type="entry name" value="AP_endonuc_2"/>
    <property type="match status" value="1"/>
</dbReference>
<sequence>MKPDKSPKISIGSWAYAIGPYANNPIPLPEVIKKLSDLGFDGVELGGFKPHAHPDLYPSKKDREYLVEMLKENGLEVPAYAADLWSLPFAEGDPEIVKQYKQMFKRSLDFCYDCGIPAIRVDTVTHTPFPENLDYPTVWTRIRDMFTWCSDEAKKKNILVVWEFEPGFIINKPHEIKKMLEEVNRDNFKVLFDTCHAHMCSVVAAKQTLPLDKLEGGEKEFAFLLKGKIGHVHIIDSDNTLHDNETSTHAPLGTGVLDFKTLLPAILEAGYTSEWWSIDLCFWPNAWEVTERCKNYLDRVFKELDWK</sequence>
<name>A0A7V0MY16_UNCAE</name>
<comment type="caution">
    <text evidence="2">The sequence shown here is derived from an EMBL/GenBank/DDBJ whole genome shotgun (WGS) entry which is preliminary data.</text>
</comment>
<dbReference type="Gene3D" id="3.20.20.150">
    <property type="entry name" value="Divalent-metal-dependent TIM barrel enzymes"/>
    <property type="match status" value="1"/>
</dbReference>
<dbReference type="InterPro" id="IPR050312">
    <property type="entry name" value="IolE/XylAMocC-like"/>
</dbReference>
<evidence type="ECO:0000259" key="1">
    <source>
        <dbReference type="Pfam" id="PF01261"/>
    </source>
</evidence>
<reference evidence="2" key="1">
    <citation type="journal article" date="2020" name="mSystems">
        <title>Genome- and Community-Level Interaction Insights into Carbon Utilization and Element Cycling Functions of Hydrothermarchaeota in Hydrothermal Sediment.</title>
        <authorList>
            <person name="Zhou Z."/>
            <person name="Liu Y."/>
            <person name="Xu W."/>
            <person name="Pan J."/>
            <person name="Luo Z.H."/>
            <person name="Li M."/>
        </authorList>
    </citation>
    <scope>NUCLEOTIDE SEQUENCE [LARGE SCALE GENOMIC DNA]</scope>
    <source>
        <strain evidence="2">HyVt-219</strain>
    </source>
</reference>
<dbReference type="Proteomes" id="UP000885660">
    <property type="component" value="Unassembled WGS sequence"/>
</dbReference>
<proteinExistence type="predicted"/>
<gene>
    <name evidence="2" type="ORF">ENG47_00090</name>
</gene>
<dbReference type="GO" id="GO:0016853">
    <property type="term" value="F:isomerase activity"/>
    <property type="evidence" value="ECO:0007669"/>
    <property type="project" value="UniProtKB-KW"/>
</dbReference>
<dbReference type="PANTHER" id="PTHR12110">
    <property type="entry name" value="HYDROXYPYRUVATE ISOMERASE"/>
    <property type="match status" value="1"/>
</dbReference>
<accession>A0A7V0MY16</accession>